<dbReference type="AlphaFoldDB" id="A0A7Z0DPZ3"/>
<dbReference type="EMBL" id="JACBZR010000001">
    <property type="protein sequence ID" value="NYI79646.1"/>
    <property type="molecule type" value="Genomic_DNA"/>
</dbReference>
<dbReference type="InterPro" id="IPR000917">
    <property type="entry name" value="Sulfatase_N"/>
</dbReference>
<feature type="chain" id="PRO_5031225249" evidence="3">
    <location>
        <begin position="32"/>
        <end position="120"/>
    </location>
</feature>
<protein>
    <submittedName>
        <fullName evidence="5">Arylsulfatase A-like enzyme</fullName>
    </submittedName>
</protein>
<keyword evidence="6" id="KW-1185">Reference proteome</keyword>
<dbReference type="RefSeq" id="WP_343051722.1">
    <property type="nucleotide sequence ID" value="NZ_JACBZR010000001.1"/>
</dbReference>
<proteinExistence type="inferred from homology"/>
<comment type="caution">
    <text evidence="5">The sequence shown here is derived from an EMBL/GenBank/DDBJ whole genome shotgun (WGS) entry which is preliminary data.</text>
</comment>
<feature type="signal peptide" evidence="3">
    <location>
        <begin position="1"/>
        <end position="31"/>
    </location>
</feature>
<evidence type="ECO:0000313" key="5">
    <source>
        <dbReference type="EMBL" id="NYI79646.1"/>
    </source>
</evidence>
<dbReference type="PANTHER" id="PTHR42693">
    <property type="entry name" value="ARYLSULFATASE FAMILY MEMBER"/>
    <property type="match status" value="1"/>
</dbReference>
<dbReference type="InterPro" id="IPR017850">
    <property type="entry name" value="Alkaline_phosphatase_core_sf"/>
</dbReference>
<sequence length="120" mass="12687">MSSPTKLSRRHLLATGAGTVAATGLATPANAATEEPFKARKVDRPRRRPNLLVILGDDLGWADLSAYGAPDIETPNLDRLAASGVRFTDAYSASAVCSPTRFGLYTGRYPGRLAGRTRAG</sequence>
<evidence type="ECO:0000313" key="6">
    <source>
        <dbReference type="Proteomes" id="UP000564496"/>
    </source>
</evidence>
<keyword evidence="3" id="KW-0732">Signal</keyword>
<dbReference type="InterPro" id="IPR050738">
    <property type="entry name" value="Sulfatase"/>
</dbReference>
<dbReference type="PANTHER" id="PTHR42693:SF53">
    <property type="entry name" value="ENDO-4-O-SULFATASE"/>
    <property type="match status" value="1"/>
</dbReference>
<organism evidence="5 6">
    <name type="scientific">Nocardioides panzhihuensis</name>
    <dbReference type="NCBI Taxonomy" id="860243"/>
    <lineage>
        <taxon>Bacteria</taxon>
        <taxon>Bacillati</taxon>
        <taxon>Actinomycetota</taxon>
        <taxon>Actinomycetes</taxon>
        <taxon>Propionibacteriales</taxon>
        <taxon>Nocardioidaceae</taxon>
        <taxon>Nocardioides</taxon>
    </lineage>
</organism>
<keyword evidence="2" id="KW-0378">Hydrolase</keyword>
<dbReference type="PROSITE" id="PS51318">
    <property type="entry name" value="TAT"/>
    <property type="match status" value="1"/>
</dbReference>
<evidence type="ECO:0000256" key="2">
    <source>
        <dbReference type="ARBA" id="ARBA00022801"/>
    </source>
</evidence>
<dbReference type="Pfam" id="PF00884">
    <property type="entry name" value="Sulfatase"/>
    <property type="match status" value="1"/>
</dbReference>
<dbReference type="Gene3D" id="3.40.720.10">
    <property type="entry name" value="Alkaline Phosphatase, subunit A"/>
    <property type="match status" value="1"/>
</dbReference>
<name>A0A7Z0DPZ3_9ACTN</name>
<gene>
    <name evidence="5" type="ORF">BJ988_004294</name>
</gene>
<dbReference type="GO" id="GO:0004065">
    <property type="term" value="F:arylsulfatase activity"/>
    <property type="evidence" value="ECO:0007669"/>
    <property type="project" value="TreeGrafter"/>
</dbReference>
<comment type="similarity">
    <text evidence="1">Belongs to the sulfatase family.</text>
</comment>
<dbReference type="Proteomes" id="UP000564496">
    <property type="component" value="Unassembled WGS sequence"/>
</dbReference>
<evidence type="ECO:0000256" key="1">
    <source>
        <dbReference type="ARBA" id="ARBA00008779"/>
    </source>
</evidence>
<feature type="domain" description="Sulfatase N-terminal" evidence="4">
    <location>
        <begin position="49"/>
        <end position="111"/>
    </location>
</feature>
<accession>A0A7Z0DPZ3</accession>
<dbReference type="InterPro" id="IPR006311">
    <property type="entry name" value="TAT_signal"/>
</dbReference>
<evidence type="ECO:0000256" key="3">
    <source>
        <dbReference type="SAM" id="SignalP"/>
    </source>
</evidence>
<reference evidence="5 6" key="1">
    <citation type="submission" date="2020-07" db="EMBL/GenBank/DDBJ databases">
        <title>Sequencing the genomes of 1000 actinobacteria strains.</title>
        <authorList>
            <person name="Klenk H.-P."/>
        </authorList>
    </citation>
    <scope>NUCLEOTIDE SEQUENCE [LARGE SCALE GENOMIC DNA]</scope>
    <source>
        <strain evidence="5 6">DSM 26487</strain>
    </source>
</reference>
<dbReference type="SUPFAM" id="SSF53649">
    <property type="entry name" value="Alkaline phosphatase-like"/>
    <property type="match status" value="1"/>
</dbReference>
<evidence type="ECO:0000259" key="4">
    <source>
        <dbReference type="Pfam" id="PF00884"/>
    </source>
</evidence>